<evidence type="ECO:0000313" key="2">
    <source>
        <dbReference type="Proteomes" id="UP001224775"/>
    </source>
</evidence>
<sequence length="597" mass="68636">MPKWEYEREWLDWEEGMQLSVAELIPPLPSSGSLLQMSGHEGVLSLQKELKDDKIQYGNNNNNLNGGNEAAASEFVVPLPDYELMANVRGELAKRLHGYAVDSCNEHKASSLIQHQQQQQRHSLQQRQRHSLPVMGITVATDTPTNNYLRRLLYTIDFDAVGSIVITWYDEQTESQLEGNEGDRLSHTIILNALEEFIVQKKFVEILWDDPAQQQQQLYNKVQMADVSSMKLMAKIATSVHQYCRYNSDDAHRNNGHNPSSCQNELIILRFSTNLGCSSGVNNPLFLHPRAPHWLIVNYDIAYPPGVLNSMGTELQKTMLSKPDLAVHTFGYIYGRGKIENPWSNFVMTSCAVAKAGIWDENIFPAYYEDDDFRDRIRYIMGEWVDVIGHDVFRNIPHKLMNDTHLIRYQTDRSVAVAHGPLSATTYLSGTHEALKEEPEEENHGIVEWLFAAKAKKAKKKKIQQKDPYYYEKERWNIYKEVADGERYFRCKHGALPDSGKHGEDSLRYFGWHERFIQPFVNRTRLTKLKERMTGRSAETGRGRDVFSDDPLPWSLWSFNATRRKCVHEATNKLLAMPPSEEKTETISKFKESCSVC</sequence>
<dbReference type="Proteomes" id="UP001224775">
    <property type="component" value="Unassembled WGS sequence"/>
</dbReference>
<dbReference type="EMBL" id="JATAAI010000009">
    <property type="protein sequence ID" value="KAK1743520.1"/>
    <property type="molecule type" value="Genomic_DNA"/>
</dbReference>
<gene>
    <name evidence="1" type="ORF">QTG54_006141</name>
</gene>
<dbReference type="AlphaFoldDB" id="A0AAD9DF56"/>
<reference evidence="1" key="1">
    <citation type="submission" date="2023-06" db="EMBL/GenBank/DDBJ databases">
        <title>Survivors Of The Sea: Transcriptome response of Skeletonema marinoi to long-term dormancy.</title>
        <authorList>
            <person name="Pinder M.I.M."/>
            <person name="Kourtchenko O."/>
            <person name="Robertson E.K."/>
            <person name="Larsson T."/>
            <person name="Maumus F."/>
            <person name="Osuna-Cruz C.M."/>
            <person name="Vancaester E."/>
            <person name="Stenow R."/>
            <person name="Vandepoele K."/>
            <person name="Ploug H."/>
            <person name="Bruchert V."/>
            <person name="Godhe A."/>
            <person name="Topel M."/>
        </authorList>
    </citation>
    <scope>NUCLEOTIDE SEQUENCE</scope>
    <source>
        <strain evidence="1">R05AC</strain>
    </source>
</reference>
<accession>A0AAD9DF56</accession>
<dbReference type="InterPro" id="IPR029044">
    <property type="entry name" value="Nucleotide-diphossugar_trans"/>
</dbReference>
<dbReference type="SUPFAM" id="SSF53448">
    <property type="entry name" value="Nucleotide-diphospho-sugar transferases"/>
    <property type="match status" value="1"/>
</dbReference>
<protein>
    <submittedName>
        <fullName evidence="1">Uncharacterized protein</fullName>
    </submittedName>
</protein>
<organism evidence="1 2">
    <name type="scientific">Skeletonema marinoi</name>
    <dbReference type="NCBI Taxonomy" id="267567"/>
    <lineage>
        <taxon>Eukaryota</taxon>
        <taxon>Sar</taxon>
        <taxon>Stramenopiles</taxon>
        <taxon>Ochrophyta</taxon>
        <taxon>Bacillariophyta</taxon>
        <taxon>Coscinodiscophyceae</taxon>
        <taxon>Thalassiosirophycidae</taxon>
        <taxon>Thalassiosirales</taxon>
        <taxon>Skeletonemataceae</taxon>
        <taxon>Skeletonema</taxon>
        <taxon>Skeletonema marinoi-dohrnii complex</taxon>
    </lineage>
</organism>
<proteinExistence type="predicted"/>
<comment type="caution">
    <text evidence="1">The sequence shown here is derived from an EMBL/GenBank/DDBJ whole genome shotgun (WGS) entry which is preliminary data.</text>
</comment>
<keyword evidence="2" id="KW-1185">Reference proteome</keyword>
<evidence type="ECO:0000313" key="1">
    <source>
        <dbReference type="EMBL" id="KAK1743520.1"/>
    </source>
</evidence>
<name>A0AAD9DF56_9STRA</name>